<evidence type="ECO:0000256" key="1">
    <source>
        <dbReference type="ARBA" id="ARBA00022741"/>
    </source>
</evidence>
<dbReference type="PROSITE" id="PS50901">
    <property type="entry name" value="FTSK"/>
    <property type="match status" value="1"/>
</dbReference>
<protein>
    <submittedName>
        <fullName evidence="7">Cell division protein FtsK</fullName>
    </submittedName>
</protein>
<keyword evidence="7" id="KW-0131">Cell cycle</keyword>
<evidence type="ECO:0000256" key="2">
    <source>
        <dbReference type="ARBA" id="ARBA00022840"/>
    </source>
</evidence>
<organism evidence="7 8">
    <name type="scientific">Microbacterium radiodurans</name>
    <dbReference type="NCBI Taxonomy" id="661398"/>
    <lineage>
        <taxon>Bacteria</taxon>
        <taxon>Bacillati</taxon>
        <taxon>Actinomycetota</taxon>
        <taxon>Actinomycetes</taxon>
        <taxon>Micrococcales</taxon>
        <taxon>Microbacteriaceae</taxon>
        <taxon>Microbacterium</taxon>
    </lineage>
</organism>
<dbReference type="AlphaFoldDB" id="A0A5J5IW55"/>
<dbReference type="GO" id="GO:0051301">
    <property type="term" value="P:cell division"/>
    <property type="evidence" value="ECO:0007669"/>
    <property type="project" value="UniProtKB-KW"/>
</dbReference>
<dbReference type="CDD" id="cd01127">
    <property type="entry name" value="TrwB_TraG_TraD_VirD4"/>
    <property type="match status" value="1"/>
</dbReference>
<feature type="transmembrane region" description="Helical" evidence="5">
    <location>
        <begin position="48"/>
        <end position="69"/>
    </location>
</feature>
<keyword evidence="5" id="KW-1133">Transmembrane helix</keyword>
<keyword evidence="2 3" id="KW-0067">ATP-binding</keyword>
<dbReference type="InterPro" id="IPR027417">
    <property type="entry name" value="P-loop_NTPase"/>
</dbReference>
<keyword evidence="8" id="KW-1185">Reference proteome</keyword>
<feature type="domain" description="FtsK" evidence="6">
    <location>
        <begin position="345"/>
        <end position="528"/>
    </location>
</feature>
<dbReference type="Proteomes" id="UP000327039">
    <property type="component" value="Unassembled WGS sequence"/>
</dbReference>
<reference evidence="8" key="1">
    <citation type="submission" date="2019-09" db="EMBL/GenBank/DDBJ databases">
        <title>Mumia zhuanghuii sp. nov. isolated from the intestinal contents of plateau pika (Ochotona curzoniae) in the Qinghai-Tibet plateau of China.</title>
        <authorList>
            <person name="Tian Z."/>
        </authorList>
    </citation>
    <scope>NUCLEOTIDE SEQUENCE [LARGE SCALE GENOMIC DNA]</scope>
    <source>
        <strain evidence="8">DSM 25564</strain>
    </source>
</reference>
<dbReference type="InterPro" id="IPR003593">
    <property type="entry name" value="AAA+_ATPase"/>
</dbReference>
<dbReference type="InterPro" id="IPR050206">
    <property type="entry name" value="FtsK/SpoIIIE/SftA"/>
</dbReference>
<dbReference type="CDD" id="cd01120">
    <property type="entry name" value="RecA-like_superfamily"/>
    <property type="match status" value="1"/>
</dbReference>
<feature type="compositionally biased region" description="Low complexity" evidence="4">
    <location>
        <begin position="924"/>
        <end position="934"/>
    </location>
</feature>
<keyword evidence="5" id="KW-0812">Transmembrane</keyword>
<dbReference type="RefSeq" id="WP_150418568.1">
    <property type="nucleotide sequence ID" value="NZ_VYRZ01000001.1"/>
</dbReference>
<dbReference type="SMART" id="SM00382">
    <property type="entry name" value="AAA"/>
    <property type="match status" value="2"/>
</dbReference>
<evidence type="ECO:0000313" key="8">
    <source>
        <dbReference type="Proteomes" id="UP000327039"/>
    </source>
</evidence>
<comment type="caution">
    <text evidence="7">The sequence shown here is derived from an EMBL/GenBank/DDBJ whole genome shotgun (WGS) entry which is preliminary data.</text>
</comment>
<keyword evidence="7" id="KW-0132">Cell division</keyword>
<dbReference type="GO" id="GO:0005524">
    <property type="term" value="F:ATP binding"/>
    <property type="evidence" value="ECO:0007669"/>
    <property type="project" value="UniProtKB-UniRule"/>
</dbReference>
<proteinExistence type="predicted"/>
<accession>A0A5J5IW55</accession>
<feature type="binding site" evidence="3">
    <location>
        <begin position="364"/>
        <end position="371"/>
    </location>
    <ligand>
        <name>ATP</name>
        <dbReference type="ChEBI" id="CHEBI:30616"/>
    </ligand>
</feature>
<sequence length="948" mass="99707">MQSDAVDDPIALPPRPVAPPRPPFPLWAAVVPTLGAVVLWRVSGSATVLWFAALGPLVAIATLIDARWARRRARRRARRADDALLAELELEIGRRHDRERRERWRSTPDVHRFLRAHDDIWRAGTRRGEVIVVGAGDSPSAVRMDRTEAAAAGDGDRGADVERRRRLRRQAAVLRDAPITVPLRAGIAVVGPAAVAGSIARALAAQVCLALPPGALEVRSEESESWMRELPQAGSRGAAVLWLGSDSAPEGADVPIVRVDGGMPIPPRCAAVIRVRSLEEVELDHEGATVPIRPSYLARDRTGEVAEALRLRASAVRDAAPGAPSFAELSTVPSHGLTAAIGADREGLVAVDLVADGPHAVVVGVTGSGKSELLCTWVAAMAQRRGPDEVSFLLVDFKGGSAFDPLRPLPHVAGVVTDLDDAATERAIASLAAEMRRRERALAAARVRDIADLDGALARLVVVVDEYAALVAAYPALASTFADVAARGRALGIHLVLATQRAAGFRDAVLANAPLRIALRVTDAADSRTVIGCIDAATLPGGITDRGTALVRGPADSAPRTVRVSRCTAEDIAAIAATWRERGSVPAHRPWLPALPTHLPLPALLPTDGIALGLVDEPGEQRQRTALLGDGSGLSVVGRSGAGRTTVLRTIAAQLPAERVVVIPADDLEAAWDAVTDLPTRRRGDVVLADDIDLLFARLPAEYAAEAAERLELCAREARGRGIRLVLGAQRLSGALVRVVDQLPARAILATTSAAERVALGGRSADHSDRMPPGRGHLDGELIQFAVVDDDRTGFSAQPVGAATPPWHPDGPVALVAPAGTATRSTLAAWEERGASTGALAAATGADAAAQVVWGAPEAWVGRWQVFSAAHPDSRLVVDAACAPDLRLITGRRTLPPYAAPGAGRAWLFGVDGSVSRVTLPREAASTAPPAGGTTRRDRRLRAEDPRA</sequence>
<gene>
    <name evidence="7" type="ORF">F6B42_05730</name>
</gene>
<dbReference type="Pfam" id="PF01580">
    <property type="entry name" value="FtsK_SpoIIIE"/>
    <property type="match status" value="1"/>
</dbReference>
<dbReference type="Gene3D" id="3.40.50.300">
    <property type="entry name" value="P-loop containing nucleotide triphosphate hydrolases"/>
    <property type="match status" value="3"/>
</dbReference>
<dbReference type="GO" id="GO:0003677">
    <property type="term" value="F:DNA binding"/>
    <property type="evidence" value="ECO:0007669"/>
    <property type="project" value="InterPro"/>
</dbReference>
<evidence type="ECO:0000259" key="6">
    <source>
        <dbReference type="PROSITE" id="PS50901"/>
    </source>
</evidence>
<dbReference type="EMBL" id="VYRZ01000001">
    <property type="protein sequence ID" value="KAA9089939.1"/>
    <property type="molecule type" value="Genomic_DNA"/>
</dbReference>
<feature type="transmembrane region" description="Helical" evidence="5">
    <location>
        <begin position="24"/>
        <end position="42"/>
    </location>
</feature>
<evidence type="ECO:0000256" key="5">
    <source>
        <dbReference type="SAM" id="Phobius"/>
    </source>
</evidence>
<dbReference type="PANTHER" id="PTHR22683:SF1">
    <property type="entry name" value="TYPE VII SECRETION SYSTEM PROTEIN ESSC"/>
    <property type="match status" value="1"/>
</dbReference>
<dbReference type="SUPFAM" id="SSF52540">
    <property type="entry name" value="P-loop containing nucleoside triphosphate hydrolases"/>
    <property type="match status" value="2"/>
</dbReference>
<evidence type="ECO:0000313" key="7">
    <source>
        <dbReference type="EMBL" id="KAA9089939.1"/>
    </source>
</evidence>
<keyword evidence="5" id="KW-0472">Membrane</keyword>
<feature type="region of interest" description="Disordered" evidence="4">
    <location>
        <begin position="920"/>
        <end position="948"/>
    </location>
</feature>
<keyword evidence="1 3" id="KW-0547">Nucleotide-binding</keyword>
<dbReference type="InterPro" id="IPR002543">
    <property type="entry name" value="FtsK_dom"/>
</dbReference>
<name>A0A5J5IW55_9MICO</name>
<dbReference type="PANTHER" id="PTHR22683">
    <property type="entry name" value="SPORULATION PROTEIN RELATED"/>
    <property type="match status" value="1"/>
</dbReference>
<dbReference type="OrthoDB" id="9807790at2"/>
<evidence type="ECO:0000256" key="3">
    <source>
        <dbReference type="PROSITE-ProRule" id="PRU00289"/>
    </source>
</evidence>
<evidence type="ECO:0000256" key="4">
    <source>
        <dbReference type="SAM" id="MobiDB-lite"/>
    </source>
</evidence>